<dbReference type="InParanoid" id="A0A0G4EDL8"/>
<evidence type="ECO:0000256" key="2">
    <source>
        <dbReference type="ARBA" id="ARBA00022737"/>
    </source>
</evidence>
<feature type="compositionally biased region" description="Basic and acidic residues" evidence="3">
    <location>
        <begin position="309"/>
        <end position="334"/>
    </location>
</feature>
<keyword evidence="1" id="KW-0433">Leucine-rich repeat</keyword>
<dbReference type="PhylomeDB" id="A0A0G4EDL8"/>
<keyword evidence="5" id="KW-1185">Reference proteome</keyword>
<name>A0A0G4EDL8_VITBC</name>
<organism evidence="4 5">
    <name type="scientific">Vitrella brassicaformis (strain CCMP3155)</name>
    <dbReference type="NCBI Taxonomy" id="1169540"/>
    <lineage>
        <taxon>Eukaryota</taxon>
        <taxon>Sar</taxon>
        <taxon>Alveolata</taxon>
        <taxon>Colpodellida</taxon>
        <taxon>Vitrellaceae</taxon>
        <taxon>Vitrella</taxon>
    </lineage>
</organism>
<dbReference type="PANTHER" id="PTHR46652:SF8">
    <property type="entry name" value="LEUCINE RICH REPEAT CONTAINING 23"/>
    <property type="match status" value="1"/>
</dbReference>
<dbReference type="InterPro" id="IPR001611">
    <property type="entry name" value="Leu-rich_rpt"/>
</dbReference>
<proteinExistence type="predicted"/>
<dbReference type="OrthoDB" id="271226at2759"/>
<dbReference type="SUPFAM" id="SSF52058">
    <property type="entry name" value="L domain-like"/>
    <property type="match status" value="1"/>
</dbReference>
<feature type="region of interest" description="Disordered" evidence="3">
    <location>
        <begin position="307"/>
        <end position="349"/>
    </location>
</feature>
<reference evidence="4 5" key="1">
    <citation type="submission" date="2014-11" db="EMBL/GenBank/DDBJ databases">
        <authorList>
            <person name="Zhu J."/>
            <person name="Qi W."/>
            <person name="Song R."/>
        </authorList>
    </citation>
    <scope>NUCLEOTIDE SEQUENCE [LARGE SCALE GENOMIC DNA]</scope>
</reference>
<feature type="region of interest" description="Disordered" evidence="3">
    <location>
        <begin position="1"/>
        <end position="33"/>
    </location>
</feature>
<dbReference type="PROSITE" id="PS51450">
    <property type="entry name" value="LRR"/>
    <property type="match status" value="1"/>
</dbReference>
<sequence length="349" mass="38167">MQPRSSRNRSSQLQLQKTGGFQGASSQSDSEDIMAEEGSVLEGDLLRSSLSQISKTVDGSGYAFARLDCSGKEVSSLAEAVGDYTHIRFVQMSNNQIKDITPVSRLPHVLSLNCSQNGITQLECLANPEGCLPFCQTLDASTNAMEKLGNLKMERLKRANVSGNQIASLEGFEGHEAIEVLNLSKNKLINCQGIGNLPALKELFMSENEIKSLEGLQELPSLDLWDLSGNKLDTLDGFGGAASITTLLLKENQVSTVKEFEKLRVLPKLRKFDATGNPIVGELGDEAFRIELLIVLTRLTEINGQEVTPEERQQAKGLEADRIRQEEERKKAEEEAAAAAEKEGEEADQ</sequence>
<feature type="compositionally biased region" description="Low complexity" evidence="3">
    <location>
        <begin position="1"/>
        <end position="16"/>
    </location>
</feature>
<accession>A0A0G4EDL8</accession>
<feature type="compositionally biased region" description="Polar residues" evidence="3">
    <location>
        <begin position="17"/>
        <end position="28"/>
    </location>
</feature>
<dbReference type="EMBL" id="CDMY01000170">
    <property type="protein sequence ID" value="CEL93479.1"/>
    <property type="molecule type" value="Genomic_DNA"/>
</dbReference>
<dbReference type="VEuPathDB" id="CryptoDB:Vbra_4814"/>
<keyword evidence="2" id="KW-0677">Repeat</keyword>
<evidence type="ECO:0000256" key="1">
    <source>
        <dbReference type="ARBA" id="ARBA00022614"/>
    </source>
</evidence>
<dbReference type="InterPro" id="IPR032675">
    <property type="entry name" value="LRR_dom_sf"/>
</dbReference>
<evidence type="ECO:0000313" key="4">
    <source>
        <dbReference type="EMBL" id="CEL93479.1"/>
    </source>
</evidence>
<protein>
    <recommendedName>
        <fullName evidence="6">U2A'/phosphoprotein 32 family A C-terminal domain-containing protein</fullName>
    </recommendedName>
</protein>
<dbReference type="InterPro" id="IPR050836">
    <property type="entry name" value="SDS22/Internalin_LRR"/>
</dbReference>
<dbReference type="AlphaFoldDB" id="A0A0G4EDL8"/>
<dbReference type="OMA" id="LHWINGR"/>
<dbReference type="Proteomes" id="UP000041254">
    <property type="component" value="Unassembled WGS sequence"/>
</dbReference>
<dbReference type="Gene3D" id="3.80.10.10">
    <property type="entry name" value="Ribonuclease Inhibitor"/>
    <property type="match status" value="2"/>
</dbReference>
<evidence type="ECO:0000313" key="5">
    <source>
        <dbReference type="Proteomes" id="UP000041254"/>
    </source>
</evidence>
<dbReference type="STRING" id="1169540.A0A0G4EDL8"/>
<dbReference type="PANTHER" id="PTHR46652">
    <property type="entry name" value="LEUCINE-RICH REPEAT AND IQ DOMAIN-CONTAINING PROTEIN 1-RELATED"/>
    <property type="match status" value="1"/>
</dbReference>
<evidence type="ECO:0000256" key="3">
    <source>
        <dbReference type="SAM" id="MobiDB-lite"/>
    </source>
</evidence>
<gene>
    <name evidence="4" type="ORF">Vbra_4814</name>
</gene>
<evidence type="ECO:0008006" key="6">
    <source>
        <dbReference type="Google" id="ProtNLM"/>
    </source>
</evidence>